<keyword evidence="2" id="KW-1185">Reference proteome</keyword>
<organism evidence="1 2">
    <name type="scientific">Dentiscutata erythropus</name>
    <dbReference type="NCBI Taxonomy" id="1348616"/>
    <lineage>
        <taxon>Eukaryota</taxon>
        <taxon>Fungi</taxon>
        <taxon>Fungi incertae sedis</taxon>
        <taxon>Mucoromycota</taxon>
        <taxon>Glomeromycotina</taxon>
        <taxon>Glomeromycetes</taxon>
        <taxon>Diversisporales</taxon>
        <taxon>Gigasporaceae</taxon>
        <taxon>Dentiscutata</taxon>
    </lineage>
</organism>
<protein>
    <submittedName>
        <fullName evidence="1">28763_t:CDS:1</fullName>
    </submittedName>
</protein>
<dbReference type="AlphaFoldDB" id="A0A9N9HZM9"/>
<dbReference type="Proteomes" id="UP000789405">
    <property type="component" value="Unassembled WGS sequence"/>
</dbReference>
<accession>A0A9N9HZM9</accession>
<sequence>MAAFLLFTLPQINPVPFNNWHNYILPTHPCLSSRWWMMPGSVKGDNHV</sequence>
<evidence type="ECO:0000313" key="2">
    <source>
        <dbReference type="Proteomes" id="UP000789405"/>
    </source>
</evidence>
<proteinExistence type="predicted"/>
<comment type="caution">
    <text evidence="1">The sequence shown here is derived from an EMBL/GenBank/DDBJ whole genome shotgun (WGS) entry which is preliminary data.</text>
</comment>
<name>A0A9N9HZM9_9GLOM</name>
<dbReference type="EMBL" id="CAJVPY010009942">
    <property type="protein sequence ID" value="CAG8713948.1"/>
    <property type="molecule type" value="Genomic_DNA"/>
</dbReference>
<evidence type="ECO:0000313" key="1">
    <source>
        <dbReference type="EMBL" id="CAG8713948.1"/>
    </source>
</evidence>
<reference evidence="1" key="1">
    <citation type="submission" date="2021-06" db="EMBL/GenBank/DDBJ databases">
        <authorList>
            <person name="Kallberg Y."/>
            <person name="Tangrot J."/>
            <person name="Rosling A."/>
        </authorList>
    </citation>
    <scope>NUCLEOTIDE SEQUENCE</scope>
    <source>
        <strain evidence="1">MA453B</strain>
    </source>
</reference>
<gene>
    <name evidence="1" type="ORF">DERYTH_LOCUS13797</name>
</gene>